<accession>A0AAD6I7Y2</accession>
<protein>
    <submittedName>
        <fullName evidence="2">Uncharacterized protein</fullName>
    </submittedName>
</protein>
<feature type="compositionally biased region" description="Polar residues" evidence="1">
    <location>
        <begin position="170"/>
        <end position="183"/>
    </location>
</feature>
<reference evidence="2" key="2">
    <citation type="submission" date="2023-01" db="EMBL/GenBank/DDBJ databases">
        <authorList>
            <person name="Petersen C."/>
        </authorList>
    </citation>
    <scope>NUCLEOTIDE SEQUENCE</scope>
    <source>
        <strain evidence="2">IBT 15450</strain>
    </source>
</reference>
<feature type="compositionally biased region" description="Polar residues" evidence="1">
    <location>
        <begin position="260"/>
        <end position="275"/>
    </location>
</feature>
<dbReference type="EMBL" id="JAQJZL010000010">
    <property type="protein sequence ID" value="KAJ6034905.1"/>
    <property type="molecule type" value="Genomic_DNA"/>
</dbReference>
<feature type="compositionally biased region" description="Low complexity" evidence="1">
    <location>
        <begin position="133"/>
        <end position="148"/>
    </location>
</feature>
<name>A0AAD6I7Y2_PENCN</name>
<feature type="compositionally biased region" description="Basic and acidic residues" evidence="1">
    <location>
        <begin position="107"/>
        <end position="127"/>
    </location>
</feature>
<organism evidence="2 3">
    <name type="scientific">Penicillium canescens</name>
    <dbReference type="NCBI Taxonomy" id="5083"/>
    <lineage>
        <taxon>Eukaryota</taxon>
        <taxon>Fungi</taxon>
        <taxon>Dikarya</taxon>
        <taxon>Ascomycota</taxon>
        <taxon>Pezizomycotina</taxon>
        <taxon>Eurotiomycetes</taxon>
        <taxon>Eurotiomycetidae</taxon>
        <taxon>Eurotiales</taxon>
        <taxon>Aspergillaceae</taxon>
        <taxon>Penicillium</taxon>
    </lineage>
</organism>
<feature type="compositionally biased region" description="Basic and acidic residues" evidence="1">
    <location>
        <begin position="186"/>
        <end position="198"/>
    </location>
</feature>
<feature type="compositionally biased region" description="Basic and acidic residues" evidence="1">
    <location>
        <begin position="151"/>
        <end position="169"/>
    </location>
</feature>
<feature type="region of interest" description="Disordered" evidence="1">
    <location>
        <begin position="1"/>
        <end position="275"/>
    </location>
</feature>
<keyword evidence="3" id="KW-1185">Reference proteome</keyword>
<feature type="compositionally biased region" description="Basic and acidic residues" evidence="1">
    <location>
        <begin position="247"/>
        <end position="259"/>
    </location>
</feature>
<feature type="compositionally biased region" description="Basic and acidic residues" evidence="1">
    <location>
        <begin position="7"/>
        <end position="21"/>
    </location>
</feature>
<dbReference type="Proteomes" id="UP001219568">
    <property type="component" value="Unassembled WGS sequence"/>
</dbReference>
<dbReference type="AlphaFoldDB" id="A0AAD6I7Y2"/>
<proteinExistence type="predicted"/>
<feature type="compositionally biased region" description="Polar residues" evidence="1">
    <location>
        <begin position="26"/>
        <end position="80"/>
    </location>
</feature>
<comment type="caution">
    <text evidence="2">The sequence shown here is derived from an EMBL/GenBank/DDBJ whole genome shotgun (WGS) entry which is preliminary data.</text>
</comment>
<gene>
    <name evidence="2" type="ORF">N7460_009080</name>
</gene>
<feature type="compositionally biased region" description="Polar residues" evidence="1">
    <location>
        <begin position="200"/>
        <end position="214"/>
    </location>
</feature>
<reference evidence="2" key="1">
    <citation type="journal article" date="2023" name="IMA Fungus">
        <title>Comparative genomic study of the Penicillium genus elucidates a diverse pangenome and 15 lateral gene transfer events.</title>
        <authorList>
            <person name="Petersen C."/>
            <person name="Sorensen T."/>
            <person name="Nielsen M.R."/>
            <person name="Sondergaard T.E."/>
            <person name="Sorensen J.L."/>
            <person name="Fitzpatrick D.A."/>
            <person name="Frisvad J.C."/>
            <person name="Nielsen K.L."/>
        </authorList>
    </citation>
    <scope>NUCLEOTIDE SEQUENCE</scope>
    <source>
        <strain evidence="2">IBT 15450</strain>
    </source>
</reference>
<evidence type="ECO:0000313" key="3">
    <source>
        <dbReference type="Proteomes" id="UP001219568"/>
    </source>
</evidence>
<evidence type="ECO:0000313" key="2">
    <source>
        <dbReference type="EMBL" id="KAJ6034905.1"/>
    </source>
</evidence>
<sequence length="275" mass="29194">MSNFMHKVKDAMTDHDKDTSRGFRAQDNQGSSNAPASDNDMNQNRSSGMGSNNPYDSGSRSGDPNFNDTQDPTDSTRTGMGNQGGRSGDYGSTAMGGDRSNFNAGPHDSKMANKMDPRVDSDMDNRAARGTGNTNPQQSSNAPSNPSTGVDNHETSEDDYNKATQEKTAKSQPQPGSYGNNPMANEESHSTSTQEHKSHSATSHAMPCQTNLQNEEGFENRGEPNFGGNAAGGSSYASGEQQPSGAQKDDPINKLDPRVTRSSGQANVGNQRGGY</sequence>
<evidence type="ECO:0000256" key="1">
    <source>
        <dbReference type="SAM" id="MobiDB-lite"/>
    </source>
</evidence>